<evidence type="ECO:0000313" key="13">
    <source>
        <dbReference type="EMBL" id="CDW76040.1"/>
    </source>
</evidence>
<protein>
    <recommendedName>
        <fullName evidence="4">phosphoserine transaminase</fullName>
        <ecNumber evidence="4">2.6.1.52</ecNumber>
    </recommendedName>
</protein>
<evidence type="ECO:0000256" key="3">
    <source>
        <dbReference type="ARBA" id="ARBA00006904"/>
    </source>
</evidence>
<comment type="cofactor">
    <cofactor evidence="1">
        <name>pyridoxal 5'-phosphate</name>
        <dbReference type="ChEBI" id="CHEBI:597326"/>
    </cofactor>
</comment>
<dbReference type="FunFam" id="3.90.1150.10:FF:000006">
    <property type="entry name" value="Phosphoserine aminotransferase"/>
    <property type="match status" value="1"/>
</dbReference>
<dbReference type="NCBIfam" id="NF003764">
    <property type="entry name" value="PRK05355.1"/>
    <property type="match status" value="1"/>
</dbReference>
<dbReference type="PIRSF" id="PIRSF000525">
    <property type="entry name" value="SerC"/>
    <property type="match status" value="1"/>
</dbReference>
<evidence type="ECO:0000256" key="10">
    <source>
        <dbReference type="ARBA" id="ARBA00047630"/>
    </source>
</evidence>
<comment type="pathway">
    <text evidence="2">Amino-acid biosynthesis; L-serine biosynthesis; L-serine from 3-phospho-D-glycerate: step 2/3.</text>
</comment>
<dbReference type="AlphaFoldDB" id="A0A078A1Q4"/>
<evidence type="ECO:0000313" key="14">
    <source>
        <dbReference type="Proteomes" id="UP000039865"/>
    </source>
</evidence>
<dbReference type="OrthoDB" id="1703350at2759"/>
<dbReference type="GO" id="GO:0006564">
    <property type="term" value="P:L-serine biosynthetic process"/>
    <property type="evidence" value="ECO:0007669"/>
    <property type="project" value="UniProtKB-KW"/>
</dbReference>
<sequence length="366" mass="41914">MEGKEIFNFSPGPACLPKEVLKQIQDEFLNYKGKGFSIIEMFNRSKEFLELAAEVEKDLRSLINLPDNYAAMWASSGAYLQFSSVPLNIGGGPESTATYVETGHWSMEAAKEARKFLNVSPAWQPSEDRYLYTLPEPEEFNIHKDSKYVYYCDNETVHGVEYHTPIVTEGVPVVCDMTSSFLTKPLNWDRFDVIVSAVQKNLGPAGITSLIVNKKLLGNKRADTPIMCDWETQYNCGGFYNTANVFALYVCGLNLKYLKKFGLEYFDDLAKQRSTLIYDVIDSSNGFYRNQVDLKHRSRLNCQFRLKSKEEDDKFLKTAEEAGFLWLNGHIKYGGCRANMYNAMPIEGAEKLRNFMKQYQDEQERL</sequence>
<evidence type="ECO:0000256" key="7">
    <source>
        <dbReference type="ARBA" id="ARBA00022679"/>
    </source>
</evidence>
<evidence type="ECO:0000256" key="5">
    <source>
        <dbReference type="ARBA" id="ARBA00022576"/>
    </source>
</evidence>
<gene>
    <name evidence="13" type="primary">Contig9073.g9705</name>
    <name evidence="13" type="ORF">STYLEM_5036</name>
</gene>
<keyword evidence="14" id="KW-1185">Reference proteome</keyword>
<accession>A0A078A1Q4</accession>
<evidence type="ECO:0000256" key="1">
    <source>
        <dbReference type="ARBA" id="ARBA00001933"/>
    </source>
</evidence>
<dbReference type="InterPro" id="IPR000192">
    <property type="entry name" value="Aminotrans_V_dom"/>
</dbReference>
<dbReference type="GO" id="GO:0005737">
    <property type="term" value="C:cytoplasm"/>
    <property type="evidence" value="ECO:0007669"/>
    <property type="project" value="TreeGrafter"/>
</dbReference>
<keyword evidence="5 13" id="KW-0032">Aminotransferase</keyword>
<evidence type="ECO:0000256" key="4">
    <source>
        <dbReference type="ARBA" id="ARBA00013030"/>
    </source>
</evidence>
<keyword evidence="6" id="KW-0028">Amino-acid biosynthesis</keyword>
<dbReference type="Proteomes" id="UP000039865">
    <property type="component" value="Unassembled WGS sequence"/>
</dbReference>
<dbReference type="InParanoid" id="A0A078A1Q4"/>
<evidence type="ECO:0000256" key="11">
    <source>
        <dbReference type="ARBA" id="ARBA00049007"/>
    </source>
</evidence>
<dbReference type="PANTHER" id="PTHR43247:SF1">
    <property type="entry name" value="PHOSPHOSERINE AMINOTRANSFERASE"/>
    <property type="match status" value="1"/>
</dbReference>
<dbReference type="FunFam" id="3.40.640.10:FF:000010">
    <property type="entry name" value="Phosphoserine aminotransferase"/>
    <property type="match status" value="1"/>
</dbReference>
<dbReference type="Pfam" id="PF00266">
    <property type="entry name" value="Aminotran_5"/>
    <property type="match status" value="1"/>
</dbReference>
<dbReference type="GO" id="GO:0030170">
    <property type="term" value="F:pyridoxal phosphate binding"/>
    <property type="evidence" value="ECO:0007669"/>
    <property type="project" value="TreeGrafter"/>
</dbReference>
<evidence type="ECO:0000256" key="8">
    <source>
        <dbReference type="ARBA" id="ARBA00022898"/>
    </source>
</evidence>
<comment type="similarity">
    <text evidence="3">Belongs to the class-V pyridoxal-phosphate-dependent aminotransferase family. SerC subfamily.</text>
</comment>
<dbReference type="UniPathway" id="UPA00135">
    <property type="reaction ID" value="UER00197"/>
</dbReference>
<dbReference type="OMA" id="TIHTTIQ"/>
<keyword evidence="9" id="KW-0718">Serine biosynthesis</keyword>
<dbReference type="SUPFAM" id="SSF53383">
    <property type="entry name" value="PLP-dependent transferases"/>
    <property type="match status" value="1"/>
</dbReference>
<evidence type="ECO:0000256" key="9">
    <source>
        <dbReference type="ARBA" id="ARBA00023299"/>
    </source>
</evidence>
<dbReference type="EMBL" id="CCKQ01004891">
    <property type="protein sequence ID" value="CDW76040.1"/>
    <property type="molecule type" value="Genomic_DNA"/>
</dbReference>
<organism evidence="13 14">
    <name type="scientific">Stylonychia lemnae</name>
    <name type="common">Ciliate</name>
    <dbReference type="NCBI Taxonomy" id="5949"/>
    <lineage>
        <taxon>Eukaryota</taxon>
        <taxon>Sar</taxon>
        <taxon>Alveolata</taxon>
        <taxon>Ciliophora</taxon>
        <taxon>Intramacronucleata</taxon>
        <taxon>Spirotrichea</taxon>
        <taxon>Stichotrichia</taxon>
        <taxon>Sporadotrichida</taxon>
        <taxon>Oxytrichidae</taxon>
        <taxon>Stylonychinae</taxon>
        <taxon>Stylonychia</taxon>
    </lineage>
</organism>
<dbReference type="HAMAP" id="MF_00160">
    <property type="entry name" value="SerC_aminotrans_5"/>
    <property type="match status" value="1"/>
</dbReference>
<comment type="catalytic activity">
    <reaction evidence="11">
        <text>O-phospho-L-serine + 2-oxoglutarate = 3-phosphooxypyruvate + L-glutamate</text>
        <dbReference type="Rhea" id="RHEA:14329"/>
        <dbReference type="ChEBI" id="CHEBI:16810"/>
        <dbReference type="ChEBI" id="CHEBI:18110"/>
        <dbReference type="ChEBI" id="CHEBI:29985"/>
        <dbReference type="ChEBI" id="CHEBI:57524"/>
        <dbReference type="EC" id="2.6.1.52"/>
    </reaction>
</comment>
<evidence type="ECO:0000256" key="6">
    <source>
        <dbReference type="ARBA" id="ARBA00022605"/>
    </source>
</evidence>
<dbReference type="InterPro" id="IPR022278">
    <property type="entry name" value="Pser_aminoTfrase"/>
</dbReference>
<feature type="domain" description="Aminotransferase class V" evidence="12">
    <location>
        <begin position="6"/>
        <end position="319"/>
    </location>
</feature>
<dbReference type="EC" id="2.6.1.52" evidence="4"/>
<dbReference type="GO" id="GO:0004648">
    <property type="term" value="F:O-phospho-L-serine:2-oxoglutarate aminotransferase activity"/>
    <property type="evidence" value="ECO:0007669"/>
    <property type="project" value="UniProtKB-EC"/>
</dbReference>
<name>A0A078A1Q4_STYLE</name>
<dbReference type="InterPro" id="IPR015421">
    <property type="entry name" value="PyrdxlP-dep_Trfase_major"/>
</dbReference>
<proteinExistence type="inferred from homology"/>
<reference evidence="13 14" key="1">
    <citation type="submission" date="2014-06" db="EMBL/GenBank/DDBJ databases">
        <authorList>
            <person name="Swart Estienne"/>
        </authorList>
    </citation>
    <scope>NUCLEOTIDE SEQUENCE [LARGE SCALE GENOMIC DNA]</scope>
    <source>
        <strain evidence="13 14">130c</strain>
    </source>
</reference>
<dbReference type="InterPro" id="IPR015422">
    <property type="entry name" value="PyrdxlP-dep_Trfase_small"/>
</dbReference>
<evidence type="ECO:0000259" key="12">
    <source>
        <dbReference type="Pfam" id="PF00266"/>
    </source>
</evidence>
<keyword evidence="8" id="KW-0663">Pyridoxal phosphate</keyword>
<keyword evidence="7 13" id="KW-0808">Transferase</keyword>
<dbReference type="Gene3D" id="3.40.640.10">
    <property type="entry name" value="Type I PLP-dependent aspartate aminotransferase-like (Major domain)"/>
    <property type="match status" value="1"/>
</dbReference>
<dbReference type="PANTHER" id="PTHR43247">
    <property type="entry name" value="PHOSPHOSERINE AMINOTRANSFERASE"/>
    <property type="match status" value="1"/>
</dbReference>
<comment type="catalytic activity">
    <reaction evidence="10">
        <text>4-(phosphooxy)-L-threonine + 2-oxoglutarate = (R)-3-hydroxy-2-oxo-4-phosphooxybutanoate + L-glutamate</text>
        <dbReference type="Rhea" id="RHEA:16573"/>
        <dbReference type="ChEBI" id="CHEBI:16810"/>
        <dbReference type="ChEBI" id="CHEBI:29985"/>
        <dbReference type="ChEBI" id="CHEBI:58452"/>
        <dbReference type="ChEBI" id="CHEBI:58538"/>
        <dbReference type="EC" id="2.6.1.52"/>
    </reaction>
</comment>
<evidence type="ECO:0000256" key="2">
    <source>
        <dbReference type="ARBA" id="ARBA00005099"/>
    </source>
</evidence>
<dbReference type="InterPro" id="IPR015424">
    <property type="entry name" value="PyrdxlP-dep_Trfase"/>
</dbReference>
<dbReference type="Gene3D" id="3.90.1150.10">
    <property type="entry name" value="Aspartate Aminotransferase, domain 1"/>
    <property type="match status" value="1"/>
</dbReference>